<accession>A0AAJ5VVP0</accession>
<name>A0AAJ5VVP0_9HYPH</name>
<protein>
    <submittedName>
        <fullName evidence="2">DUF6476 family protein</fullName>
    </submittedName>
</protein>
<proteinExistence type="predicted"/>
<evidence type="ECO:0000313" key="2">
    <source>
        <dbReference type="EMBL" id="WEK04951.1"/>
    </source>
</evidence>
<dbReference type="InterPro" id="IPR045519">
    <property type="entry name" value="DUF6476"/>
</dbReference>
<keyword evidence="1" id="KW-1133">Transmembrane helix</keyword>
<feature type="transmembrane region" description="Helical" evidence="1">
    <location>
        <begin position="30"/>
        <end position="50"/>
    </location>
</feature>
<dbReference type="Pfam" id="PF20082">
    <property type="entry name" value="DUF6476"/>
    <property type="match status" value="1"/>
</dbReference>
<sequence length="113" mass="11881">MSDPKEPNETPDAPLSAEAKAAIAKARRSFAYSIGILLLGFMAIAFALVYRVLRDRPPPAVAAEISLPAGAEVVSALVNDGQINVTYVVDGVTRLALFNQGSGALEREVVIGE</sequence>
<dbReference type="EMBL" id="CP119312">
    <property type="protein sequence ID" value="WEK04951.1"/>
    <property type="molecule type" value="Genomic_DNA"/>
</dbReference>
<organism evidence="2 3">
    <name type="scientific">Candidatus Devosia phytovorans</name>
    <dbReference type="NCBI Taxonomy" id="3121372"/>
    <lineage>
        <taxon>Bacteria</taxon>
        <taxon>Pseudomonadati</taxon>
        <taxon>Pseudomonadota</taxon>
        <taxon>Alphaproteobacteria</taxon>
        <taxon>Hyphomicrobiales</taxon>
        <taxon>Devosiaceae</taxon>
        <taxon>Devosia</taxon>
    </lineage>
</organism>
<keyword evidence="1" id="KW-0812">Transmembrane</keyword>
<dbReference type="Proteomes" id="UP001217476">
    <property type="component" value="Chromosome"/>
</dbReference>
<evidence type="ECO:0000256" key="1">
    <source>
        <dbReference type="SAM" id="Phobius"/>
    </source>
</evidence>
<gene>
    <name evidence="2" type="ORF">P0Y65_01480</name>
</gene>
<evidence type="ECO:0000313" key="3">
    <source>
        <dbReference type="Proteomes" id="UP001217476"/>
    </source>
</evidence>
<dbReference type="AlphaFoldDB" id="A0AAJ5VVP0"/>
<reference evidence="2" key="1">
    <citation type="submission" date="2023-03" db="EMBL/GenBank/DDBJ databases">
        <title>Andean soil-derived lignocellulolytic bacterial consortium as a source of novel taxa and putative plastic-active enzymes.</title>
        <authorList>
            <person name="Diaz-Garcia L."/>
            <person name="Chuvochina M."/>
            <person name="Feuerriegel G."/>
            <person name="Bunk B."/>
            <person name="Sproer C."/>
            <person name="Streit W.R."/>
            <person name="Rodriguez L.M."/>
            <person name="Overmann J."/>
            <person name="Jimenez D.J."/>
        </authorList>
    </citation>
    <scope>NUCLEOTIDE SEQUENCE</scope>
    <source>
        <strain evidence="2">MAG 4196</strain>
    </source>
</reference>
<keyword evidence="1" id="KW-0472">Membrane</keyword>